<feature type="non-terminal residue" evidence="12">
    <location>
        <position position="1"/>
    </location>
</feature>
<proteinExistence type="inferred from homology"/>
<evidence type="ECO:0000259" key="11">
    <source>
        <dbReference type="Pfam" id="PF01529"/>
    </source>
</evidence>
<comment type="subcellular location">
    <subcellularLocation>
        <location evidence="1">Endomembrane system</location>
        <topology evidence="1">Multi-pass membrane protein</topology>
    </subcellularLocation>
</comment>
<evidence type="ECO:0000313" key="12">
    <source>
        <dbReference type="EMBL" id="EWC76632.1"/>
    </source>
</evidence>
<comment type="catalytic activity">
    <reaction evidence="10">
        <text>L-cysteinyl-[protein] + hexadecanoyl-CoA = S-hexadecanoyl-L-cysteinyl-[protein] + CoA</text>
        <dbReference type="Rhea" id="RHEA:36683"/>
        <dbReference type="Rhea" id="RHEA-COMP:10131"/>
        <dbReference type="Rhea" id="RHEA-COMP:11032"/>
        <dbReference type="ChEBI" id="CHEBI:29950"/>
        <dbReference type="ChEBI" id="CHEBI:57287"/>
        <dbReference type="ChEBI" id="CHEBI:57379"/>
        <dbReference type="ChEBI" id="CHEBI:74151"/>
        <dbReference type="EC" id="2.3.1.225"/>
    </reaction>
</comment>
<gene>
    <name evidence="12" type="ORF">C923_02700</name>
</gene>
<accession>W7JCL3</accession>
<protein>
    <recommendedName>
        <fullName evidence="10">Palmitoyltransferase</fullName>
        <ecNumber evidence="10">2.3.1.225</ecNumber>
    </recommendedName>
</protein>
<dbReference type="PANTHER" id="PTHR22883:SF301">
    <property type="entry name" value="PALMITOYLTRANSFERASE ZDHHC12"/>
    <property type="match status" value="1"/>
</dbReference>
<keyword evidence="7" id="KW-0564">Palmitate</keyword>
<evidence type="ECO:0000256" key="5">
    <source>
        <dbReference type="ARBA" id="ARBA00022989"/>
    </source>
</evidence>
<keyword evidence="5 10" id="KW-1133">Transmembrane helix</keyword>
<comment type="caution">
    <text evidence="10">Lacks conserved residue(s) required for the propagation of feature annotation.</text>
</comment>
<feature type="domain" description="Palmitoyltransferase DHHC" evidence="11">
    <location>
        <begin position="2"/>
        <end position="72"/>
    </location>
</feature>
<name>W7JCL3_PLAFA</name>
<evidence type="ECO:0000256" key="4">
    <source>
        <dbReference type="ARBA" id="ARBA00022692"/>
    </source>
</evidence>
<evidence type="ECO:0000256" key="7">
    <source>
        <dbReference type="ARBA" id="ARBA00023139"/>
    </source>
</evidence>
<evidence type="ECO:0000256" key="3">
    <source>
        <dbReference type="ARBA" id="ARBA00022679"/>
    </source>
</evidence>
<dbReference type="EMBL" id="KE124559">
    <property type="protein sequence ID" value="EWC76632.1"/>
    <property type="molecule type" value="Genomic_DNA"/>
</dbReference>
<sequence length="77" mass="9381">ILRSKHCQMCKRCVRTFDHHCPWINNCVAENNRSFFLLYLYFELFTIWCSIKFISHVVYLTLYDDNGFVKINQQINK</sequence>
<dbReference type="InterPro" id="IPR039859">
    <property type="entry name" value="PFA4/ZDH16/20/ERF2-like"/>
</dbReference>
<dbReference type="GO" id="GO:0006612">
    <property type="term" value="P:protein targeting to membrane"/>
    <property type="evidence" value="ECO:0007669"/>
    <property type="project" value="TreeGrafter"/>
</dbReference>
<evidence type="ECO:0000256" key="1">
    <source>
        <dbReference type="ARBA" id="ARBA00004127"/>
    </source>
</evidence>
<evidence type="ECO:0000256" key="10">
    <source>
        <dbReference type="RuleBase" id="RU079119"/>
    </source>
</evidence>
<keyword evidence="9 10" id="KW-0012">Acyltransferase</keyword>
<organism evidence="12 13">
    <name type="scientific">Plasmodium falciparum UGT5.1</name>
    <dbReference type="NCBI Taxonomy" id="1237627"/>
    <lineage>
        <taxon>Eukaryota</taxon>
        <taxon>Sar</taxon>
        <taxon>Alveolata</taxon>
        <taxon>Apicomplexa</taxon>
        <taxon>Aconoidasida</taxon>
        <taxon>Haemosporida</taxon>
        <taxon>Plasmodiidae</taxon>
        <taxon>Plasmodium</taxon>
        <taxon>Plasmodium (Laverania)</taxon>
    </lineage>
</organism>
<dbReference type="PANTHER" id="PTHR22883">
    <property type="entry name" value="ZINC FINGER DHHC DOMAIN CONTAINING PROTEIN"/>
    <property type="match status" value="1"/>
</dbReference>
<dbReference type="Pfam" id="PF01529">
    <property type="entry name" value="DHHC"/>
    <property type="match status" value="1"/>
</dbReference>
<evidence type="ECO:0000256" key="2">
    <source>
        <dbReference type="ARBA" id="ARBA00008574"/>
    </source>
</evidence>
<keyword evidence="4 10" id="KW-0812">Transmembrane</keyword>
<keyword evidence="3 10" id="KW-0808">Transferase</keyword>
<evidence type="ECO:0000256" key="6">
    <source>
        <dbReference type="ARBA" id="ARBA00023136"/>
    </source>
</evidence>
<reference evidence="12 13" key="1">
    <citation type="submission" date="2013-02" db="EMBL/GenBank/DDBJ databases">
        <title>The Genome Sequence of Plasmodium falciparum UGT5.1.</title>
        <authorList>
            <consortium name="The Broad Institute Genome Sequencing Platform"/>
            <consortium name="The Broad Institute Genome Sequencing Center for Infectious Disease"/>
            <person name="Neafsey D."/>
            <person name="Cheeseman I."/>
            <person name="Volkman S."/>
            <person name="Adams J."/>
            <person name="Walker B."/>
            <person name="Young S.K."/>
            <person name="Zeng Q."/>
            <person name="Gargeya S."/>
            <person name="Fitzgerald M."/>
            <person name="Haas B."/>
            <person name="Abouelleil A."/>
            <person name="Alvarado L."/>
            <person name="Arachchi H.M."/>
            <person name="Berlin A.M."/>
            <person name="Chapman S.B."/>
            <person name="Dewar J."/>
            <person name="Goldberg J."/>
            <person name="Griggs A."/>
            <person name="Gujja S."/>
            <person name="Hansen M."/>
            <person name="Howarth C."/>
            <person name="Imamovic A."/>
            <person name="Larimer J."/>
            <person name="McCowan C."/>
            <person name="Murphy C."/>
            <person name="Neiman D."/>
            <person name="Pearson M."/>
            <person name="Priest M."/>
            <person name="Roberts A."/>
            <person name="Saif S."/>
            <person name="Shea T."/>
            <person name="Sisk P."/>
            <person name="Sykes S."/>
            <person name="Wortman J."/>
            <person name="Nusbaum C."/>
            <person name="Birren B."/>
        </authorList>
    </citation>
    <scope>NUCLEOTIDE SEQUENCE [LARGE SCALE GENOMIC DNA]</scope>
    <source>
        <strain evidence="12 13">UGT5.1</strain>
    </source>
</reference>
<evidence type="ECO:0000313" key="13">
    <source>
        <dbReference type="Proteomes" id="UP000030697"/>
    </source>
</evidence>
<dbReference type="AlphaFoldDB" id="W7JCL3"/>
<dbReference type="InterPro" id="IPR001594">
    <property type="entry name" value="Palmitoyltrfase_DHHC"/>
</dbReference>
<dbReference type="PROSITE" id="PS50216">
    <property type="entry name" value="DHHC"/>
    <property type="match status" value="1"/>
</dbReference>
<keyword evidence="8" id="KW-0449">Lipoprotein</keyword>
<comment type="domain">
    <text evidence="10">The DHHC domain is required for palmitoyltransferase activity.</text>
</comment>
<dbReference type="GO" id="GO:0005794">
    <property type="term" value="C:Golgi apparatus"/>
    <property type="evidence" value="ECO:0007669"/>
    <property type="project" value="TreeGrafter"/>
</dbReference>
<dbReference type="GO" id="GO:0019706">
    <property type="term" value="F:protein-cysteine S-palmitoyltransferase activity"/>
    <property type="evidence" value="ECO:0007669"/>
    <property type="project" value="UniProtKB-EC"/>
</dbReference>
<comment type="similarity">
    <text evidence="2 10">Belongs to the DHHC palmitoyltransferase family.</text>
</comment>
<dbReference type="Proteomes" id="UP000030697">
    <property type="component" value="Unassembled WGS sequence"/>
</dbReference>
<keyword evidence="6 10" id="KW-0472">Membrane</keyword>
<evidence type="ECO:0000256" key="9">
    <source>
        <dbReference type="ARBA" id="ARBA00023315"/>
    </source>
</evidence>
<evidence type="ECO:0000256" key="8">
    <source>
        <dbReference type="ARBA" id="ARBA00023288"/>
    </source>
</evidence>
<dbReference type="GO" id="GO:0005783">
    <property type="term" value="C:endoplasmic reticulum"/>
    <property type="evidence" value="ECO:0007669"/>
    <property type="project" value="TreeGrafter"/>
</dbReference>
<dbReference type="EC" id="2.3.1.225" evidence="10"/>
<feature type="transmembrane region" description="Helical" evidence="10">
    <location>
        <begin position="38"/>
        <end position="62"/>
    </location>
</feature>